<dbReference type="EMBL" id="JAMQOL010000110">
    <property type="protein sequence ID" value="MCM4085196.1"/>
    <property type="molecule type" value="Genomic_DNA"/>
</dbReference>
<keyword evidence="2" id="KW-1185">Reference proteome</keyword>
<reference evidence="1 2" key="1">
    <citation type="submission" date="2022-06" db="EMBL/GenBank/DDBJ databases">
        <title>Actinoplanes abujensis sp. nov., isolated from Nigerian arid soil.</title>
        <authorList>
            <person name="Ding P."/>
        </authorList>
    </citation>
    <scope>NUCLEOTIDE SEQUENCE [LARGE SCALE GENOMIC DNA]</scope>
    <source>
        <strain evidence="2">TRM88002</strain>
    </source>
</reference>
<organism evidence="1 2">
    <name type="scientific">Paractinoplanes hotanensis</name>
    <dbReference type="NCBI Taxonomy" id="2906497"/>
    <lineage>
        <taxon>Bacteria</taxon>
        <taxon>Bacillati</taxon>
        <taxon>Actinomycetota</taxon>
        <taxon>Actinomycetes</taxon>
        <taxon>Micromonosporales</taxon>
        <taxon>Micromonosporaceae</taxon>
        <taxon>Paractinoplanes</taxon>
    </lineage>
</organism>
<accession>A0ABT0YGM5</accession>
<comment type="caution">
    <text evidence="1">The sequence shown here is derived from an EMBL/GenBank/DDBJ whole genome shotgun (WGS) entry which is preliminary data.</text>
</comment>
<gene>
    <name evidence="1" type="ORF">LXN57_47505</name>
</gene>
<dbReference type="RefSeq" id="WP_251804928.1">
    <property type="nucleotide sequence ID" value="NZ_JAMQOL010000110.1"/>
</dbReference>
<evidence type="ECO:0000313" key="1">
    <source>
        <dbReference type="EMBL" id="MCM4085196.1"/>
    </source>
</evidence>
<sequence>MADLLRRKAVSAEKMLMKSGLFDVVDVRCVTRDDLRELYKRATQAVPATFEMPKKMSLPRMPGVEESLLGLLSARAGREGAHRSHRTYPHGAVP</sequence>
<protein>
    <submittedName>
        <fullName evidence="1">Uncharacterized protein</fullName>
    </submittedName>
</protein>
<evidence type="ECO:0000313" key="2">
    <source>
        <dbReference type="Proteomes" id="UP001523216"/>
    </source>
</evidence>
<dbReference type="Proteomes" id="UP001523216">
    <property type="component" value="Unassembled WGS sequence"/>
</dbReference>
<name>A0ABT0YGM5_9ACTN</name>
<proteinExistence type="predicted"/>